<dbReference type="InterPro" id="IPR052860">
    <property type="entry name" value="NRL-GPCR1"/>
</dbReference>
<proteinExistence type="predicted"/>
<evidence type="ECO:0000313" key="2">
    <source>
        <dbReference type="Proteomes" id="UP000005239"/>
    </source>
</evidence>
<accession>A0A8R1YVV0</accession>
<gene>
    <name evidence="1" type="primary">WBGene00279006</name>
</gene>
<accession>A0A2A6C401</accession>
<dbReference type="PANTHER" id="PTHR47521">
    <property type="entry name" value="SERPENTINE RECEPTOR, CLASS E (EPSILON)-RELATED"/>
    <property type="match status" value="1"/>
</dbReference>
<dbReference type="EnsemblMetazoa" id="PPA40637.1">
    <property type="protein sequence ID" value="PPA40637.1"/>
    <property type="gene ID" value="WBGene00279006"/>
</dbReference>
<keyword evidence="2" id="KW-1185">Reference proteome</keyword>
<name>A0A2A6C401_PRIPA</name>
<reference evidence="2" key="1">
    <citation type="journal article" date="2008" name="Nat. Genet.">
        <title>The Pristionchus pacificus genome provides a unique perspective on nematode lifestyle and parasitism.</title>
        <authorList>
            <person name="Dieterich C."/>
            <person name="Clifton S.W."/>
            <person name="Schuster L.N."/>
            <person name="Chinwalla A."/>
            <person name="Delehaunty K."/>
            <person name="Dinkelacker I."/>
            <person name="Fulton L."/>
            <person name="Fulton R."/>
            <person name="Godfrey J."/>
            <person name="Minx P."/>
            <person name="Mitreva M."/>
            <person name="Roeseler W."/>
            <person name="Tian H."/>
            <person name="Witte H."/>
            <person name="Yang S.P."/>
            <person name="Wilson R.K."/>
            <person name="Sommer R.J."/>
        </authorList>
    </citation>
    <scope>NUCLEOTIDE SEQUENCE [LARGE SCALE GENOMIC DNA]</scope>
    <source>
        <strain evidence="2">PS312</strain>
    </source>
</reference>
<sequence>MNPLIDLVHIDRSHSINGTAYHTDQILLLVVGFEMISNIGVLLIYPFFCYVVIKSNIVHHNVRLQLCTAASFYSIGVLVRFYLFYCQYTVVPDDEVVYSHLSAEILRDFSRTLAVFVMTESFNLTTVIMNEVLKYTISVSACFYFMVFCGNLRIYVLRMVKVWFLFVTLSFMSYGFFVFGPNGLELWRNVSYCIFELLTALHFSTFYYLSITGNAHIHKQFCSLFPCLCRPNTVEPADLQREQTTESARYFADLRRHWN</sequence>
<evidence type="ECO:0000313" key="1">
    <source>
        <dbReference type="EnsemblMetazoa" id="PPA40637.1"/>
    </source>
</evidence>
<dbReference type="AlphaFoldDB" id="A0A2A6C401"/>
<organism evidence="1 2">
    <name type="scientific">Pristionchus pacificus</name>
    <name type="common">Parasitic nematode worm</name>
    <dbReference type="NCBI Taxonomy" id="54126"/>
    <lineage>
        <taxon>Eukaryota</taxon>
        <taxon>Metazoa</taxon>
        <taxon>Ecdysozoa</taxon>
        <taxon>Nematoda</taxon>
        <taxon>Chromadorea</taxon>
        <taxon>Rhabditida</taxon>
        <taxon>Rhabditina</taxon>
        <taxon>Diplogasteromorpha</taxon>
        <taxon>Diplogasteroidea</taxon>
        <taxon>Neodiplogasteridae</taxon>
        <taxon>Pristionchus</taxon>
    </lineage>
</organism>
<dbReference type="Proteomes" id="UP000005239">
    <property type="component" value="Unassembled WGS sequence"/>
</dbReference>
<dbReference type="PANTHER" id="PTHR47521:SF7">
    <property type="entry name" value="SERPENTINE RECEPTOR CLASS EPSILON-6"/>
    <property type="match status" value="1"/>
</dbReference>
<protein>
    <submittedName>
        <fullName evidence="1">Uncharacterized protein</fullName>
    </submittedName>
</protein>
<reference evidence="1" key="2">
    <citation type="submission" date="2022-06" db="UniProtKB">
        <authorList>
            <consortium name="EnsemblMetazoa"/>
        </authorList>
    </citation>
    <scope>IDENTIFICATION</scope>
    <source>
        <strain evidence="1">PS312</strain>
    </source>
</reference>